<name>A0A6J6MWN0_9ZZZZ</name>
<gene>
    <name evidence="1" type="ORF">UFOPK2350_00854</name>
</gene>
<accession>A0A6J6MWN0</accession>
<sequence>MTDRLDLCGIAIDLDTACRDHVLERGEHRHRLFEIRDGFGWIPNAAAIDGVVDDRIGREDIRKVVEVAVIDGVAIPDE</sequence>
<dbReference type="EMBL" id="CAEZXE010000063">
    <property type="protein sequence ID" value="CAB4678771.1"/>
    <property type="molecule type" value="Genomic_DNA"/>
</dbReference>
<dbReference type="AlphaFoldDB" id="A0A6J6MWN0"/>
<protein>
    <submittedName>
        <fullName evidence="1">Unannotated protein</fullName>
    </submittedName>
</protein>
<reference evidence="1" key="1">
    <citation type="submission" date="2020-05" db="EMBL/GenBank/DDBJ databases">
        <authorList>
            <person name="Chiriac C."/>
            <person name="Salcher M."/>
            <person name="Ghai R."/>
            <person name="Kavagutti S V."/>
        </authorList>
    </citation>
    <scope>NUCLEOTIDE SEQUENCE</scope>
</reference>
<organism evidence="1">
    <name type="scientific">freshwater metagenome</name>
    <dbReference type="NCBI Taxonomy" id="449393"/>
    <lineage>
        <taxon>unclassified sequences</taxon>
        <taxon>metagenomes</taxon>
        <taxon>ecological metagenomes</taxon>
    </lineage>
</organism>
<evidence type="ECO:0000313" key="1">
    <source>
        <dbReference type="EMBL" id="CAB4678771.1"/>
    </source>
</evidence>
<proteinExistence type="predicted"/>